<gene>
    <name evidence="2" type="ORF">ZIOFF_039275</name>
</gene>
<evidence type="ECO:0000256" key="1">
    <source>
        <dbReference type="SAM" id="Phobius"/>
    </source>
</evidence>
<evidence type="ECO:0000313" key="3">
    <source>
        <dbReference type="Proteomes" id="UP000734854"/>
    </source>
</evidence>
<feature type="transmembrane region" description="Helical" evidence="1">
    <location>
        <begin position="31"/>
        <end position="49"/>
    </location>
</feature>
<dbReference type="EMBL" id="JACMSC010000011">
    <property type="protein sequence ID" value="KAG6499486.1"/>
    <property type="molecule type" value="Genomic_DNA"/>
</dbReference>
<reference evidence="2 3" key="1">
    <citation type="submission" date="2020-08" db="EMBL/GenBank/DDBJ databases">
        <title>Plant Genome Project.</title>
        <authorList>
            <person name="Zhang R.-G."/>
        </authorList>
    </citation>
    <scope>NUCLEOTIDE SEQUENCE [LARGE SCALE GENOMIC DNA]</scope>
    <source>
        <tissue evidence="2">Rhizome</tissue>
    </source>
</reference>
<dbReference type="PANTHER" id="PTHR36329:SF1">
    <property type="entry name" value="TRANSMEMBRANE PROTEIN"/>
    <property type="match status" value="1"/>
</dbReference>
<dbReference type="Proteomes" id="UP000734854">
    <property type="component" value="Unassembled WGS sequence"/>
</dbReference>
<feature type="transmembrane region" description="Helical" evidence="1">
    <location>
        <begin position="216"/>
        <end position="242"/>
    </location>
</feature>
<accession>A0A8J5G4H7</accession>
<protein>
    <recommendedName>
        <fullName evidence="4">Transmembrane protein</fullName>
    </recommendedName>
</protein>
<feature type="transmembrane region" description="Helical" evidence="1">
    <location>
        <begin position="176"/>
        <end position="196"/>
    </location>
</feature>
<name>A0A8J5G4H7_ZINOF</name>
<sequence>MGDALLPLPPPNPFLFGSSALDDSYRPLPSIYLVFLSIWAVSTFTWTVNTWRNKFFQVRCDSATVLASRAFAFSSSSVSFNICDDFDASFCPLCSSHVASRLADKPSAVDAGFCSCYKIFAAGAFIFILVSSRGKSLSWMVPFMFQYLLFTCVMGGHPVSRYSCINLQICSLWMSFGVYVTGILFQTASFVSFMLISHGYCIIYERLSVHERRKTAALGCILYLTLVGYKAAVPYFTVLILLNYSLSFYMIFHHISQNIIVLHEQLNYIEDEDTMHNALHTKFIMFKKFQAAMQFVALVEVMIYLNVDETLDNYWFRLLVREWAQCCIFLYIGWTFRTQEMSPQFSVMPTLKCKWEMRVPPVYSIIGIHQGYFFTSTETLQEMDASDFNNLVSQEWHVGVPTSTPCSSKGKSFNPLPVIVQNPRSPSKHPAAALQRSNIKSSFSTNTSQHVEAQV</sequence>
<proteinExistence type="predicted"/>
<keyword evidence="1" id="KW-0812">Transmembrane</keyword>
<comment type="caution">
    <text evidence="2">The sequence shown here is derived from an EMBL/GenBank/DDBJ whole genome shotgun (WGS) entry which is preliminary data.</text>
</comment>
<evidence type="ECO:0000313" key="2">
    <source>
        <dbReference type="EMBL" id="KAG6499486.1"/>
    </source>
</evidence>
<feature type="transmembrane region" description="Helical" evidence="1">
    <location>
        <begin position="111"/>
        <end position="130"/>
    </location>
</feature>
<keyword evidence="1" id="KW-0472">Membrane</keyword>
<feature type="transmembrane region" description="Helical" evidence="1">
    <location>
        <begin position="136"/>
        <end position="155"/>
    </location>
</feature>
<dbReference type="AlphaFoldDB" id="A0A8J5G4H7"/>
<keyword evidence="1" id="KW-1133">Transmembrane helix</keyword>
<evidence type="ECO:0008006" key="4">
    <source>
        <dbReference type="Google" id="ProtNLM"/>
    </source>
</evidence>
<dbReference type="PANTHER" id="PTHR36329">
    <property type="entry name" value="TRANSMEMBRANE PROTEIN"/>
    <property type="match status" value="1"/>
</dbReference>
<keyword evidence="3" id="KW-1185">Reference proteome</keyword>
<organism evidence="2 3">
    <name type="scientific">Zingiber officinale</name>
    <name type="common">Ginger</name>
    <name type="synonym">Amomum zingiber</name>
    <dbReference type="NCBI Taxonomy" id="94328"/>
    <lineage>
        <taxon>Eukaryota</taxon>
        <taxon>Viridiplantae</taxon>
        <taxon>Streptophyta</taxon>
        <taxon>Embryophyta</taxon>
        <taxon>Tracheophyta</taxon>
        <taxon>Spermatophyta</taxon>
        <taxon>Magnoliopsida</taxon>
        <taxon>Liliopsida</taxon>
        <taxon>Zingiberales</taxon>
        <taxon>Zingiberaceae</taxon>
        <taxon>Zingiber</taxon>
    </lineage>
</organism>